<protein>
    <submittedName>
        <fullName evidence="1">Alcohol dehydrogenase</fullName>
    </submittedName>
</protein>
<organism evidence="1 2">
    <name type="scientific">Pseudoalteromonas undina</name>
    <dbReference type="NCBI Taxonomy" id="43660"/>
    <lineage>
        <taxon>Bacteria</taxon>
        <taxon>Pseudomonadati</taxon>
        <taxon>Pseudomonadota</taxon>
        <taxon>Gammaproteobacteria</taxon>
        <taxon>Alteromonadales</taxon>
        <taxon>Pseudoalteromonadaceae</taxon>
        <taxon>Pseudoalteromonas</taxon>
    </lineage>
</organism>
<dbReference type="Proteomes" id="UP001374952">
    <property type="component" value="Unassembled WGS sequence"/>
</dbReference>
<reference evidence="1" key="1">
    <citation type="submission" date="2024-02" db="EMBL/GenBank/DDBJ databases">
        <title>Bacteria isolated from the canopy kelp, Nereocystis luetkeana.</title>
        <authorList>
            <person name="Pfister C.A."/>
            <person name="Younker I.T."/>
            <person name="Light S.H."/>
        </authorList>
    </citation>
    <scope>NUCLEOTIDE SEQUENCE</scope>
    <source>
        <strain evidence="1">TN.2.01</strain>
    </source>
</reference>
<sequence length="319" mass="34989">MNQDNTSYTTAWSFDGKKSSLSMIIKLLPSLKEDEVLIENHAIGINPVDWKVIGNGSLAEKQIAGVDGAGIIKKVGSEKLNHLLSNRVAYHQDLSKDGSFAHCTIVNASALMPIPEELDFSTAASLPCPLMTAWQAVEKIPSHPGKPVLVNGASGSVGRYLIQLLMNKGFVVSAIASKKRHNELKELGVENLYPDLDSLNYESFYAAFDTKSVSSAEETSTKVKANGHLIPIQGRIEQPPFPAFGKCISLHEIALGALHKHGTKEDWVQLTLAASQLMELIKLKKFTPNHFMTFPFSTLDTTLEEFKSNRKALKYVVTI</sequence>
<name>A0ACC6R2M6_9GAMM</name>
<evidence type="ECO:0000313" key="2">
    <source>
        <dbReference type="Proteomes" id="UP001374952"/>
    </source>
</evidence>
<accession>A0ACC6R2M6</accession>
<keyword evidence="2" id="KW-1185">Reference proteome</keyword>
<gene>
    <name evidence="1" type="ORF">V6250_07835</name>
</gene>
<evidence type="ECO:0000313" key="1">
    <source>
        <dbReference type="EMBL" id="MEL0604074.1"/>
    </source>
</evidence>
<proteinExistence type="predicted"/>
<comment type="caution">
    <text evidence="1">The sequence shown here is derived from an EMBL/GenBank/DDBJ whole genome shotgun (WGS) entry which is preliminary data.</text>
</comment>
<dbReference type="EMBL" id="JBAKAX010000006">
    <property type="protein sequence ID" value="MEL0604074.1"/>
    <property type="molecule type" value="Genomic_DNA"/>
</dbReference>